<dbReference type="Gene3D" id="3.40.50.1820">
    <property type="entry name" value="alpha/beta hydrolase"/>
    <property type="match status" value="1"/>
</dbReference>
<name>A0A6I6K6P8_9BACT</name>
<dbReference type="SMART" id="SM00089">
    <property type="entry name" value="PKD"/>
    <property type="match status" value="1"/>
</dbReference>
<dbReference type="GO" id="GO:0016787">
    <property type="term" value="F:hydrolase activity"/>
    <property type="evidence" value="ECO:0007669"/>
    <property type="project" value="UniProtKB-KW"/>
</dbReference>
<dbReference type="PANTHER" id="PTHR48081">
    <property type="entry name" value="AB HYDROLASE SUPERFAMILY PROTEIN C4A8.06C"/>
    <property type="match status" value="1"/>
</dbReference>
<dbReference type="InterPro" id="IPR022409">
    <property type="entry name" value="PKD/Chitinase_dom"/>
</dbReference>
<dbReference type="Proteomes" id="UP000428260">
    <property type="component" value="Chromosome"/>
</dbReference>
<dbReference type="Pfam" id="PF18962">
    <property type="entry name" value="Por_Secre_tail"/>
    <property type="match status" value="1"/>
</dbReference>
<evidence type="ECO:0000313" key="3">
    <source>
        <dbReference type="EMBL" id="QGY47343.1"/>
    </source>
</evidence>
<dbReference type="SUPFAM" id="SSF53474">
    <property type="entry name" value="alpha/beta-Hydrolases"/>
    <property type="match status" value="1"/>
</dbReference>
<dbReference type="Pfam" id="PF18911">
    <property type="entry name" value="PKD_4"/>
    <property type="match status" value="1"/>
</dbReference>
<protein>
    <submittedName>
        <fullName evidence="3">Carboxylesterase family protein</fullName>
    </submittedName>
</protein>
<dbReference type="InterPro" id="IPR029058">
    <property type="entry name" value="AB_hydrolase_fold"/>
</dbReference>
<dbReference type="InterPro" id="IPR050300">
    <property type="entry name" value="GDXG_lipolytic_enzyme"/>
</dbReference>
<proteinExistence type="predicted"/>
<dbReference type="CDD" id="cd00146">
    <property type="entry name" value="PKD"/>
    <property type="match status" value="1"/>
</dbReference>
<dbReference type="Pfam" id="PF00135">
    <property type="entry name" value="COesterase"/>
    <property type="match status" value="1"/>
</dbReference>
<dbReference type="InterPro" id="IPR002018">
    <property type="entry name" value="CarbesteraseB"/>
</dbReference>
<evidence type="ECO:0000256" key="1">
    <source>
        <dbReference type="ARBA" id="ARBA00022801"/>
    </source>
</evidence>
<dbReference type="Gene3D" id="2.60.40.10">
    <property type="entry name" value="Immunoglobulins"/>
    <property type="match status" value="1"/>
</dbReference>
<dbReference type="KEGG" id="mcos:GM418_27850"/>
<keyword evidence="1" id="KW-0378">Hydrolase</keyword>
<dbReference type="RefSeq" id="WP_158871120.1">
    <property type="nucleotide sequence ID" value="NZ_CP046401.1"/>
</dbReference>
<accession>A0A6I6K6P8</accession>
<gene>
    <name evidence="3" type="ORF">GM418_27850</name>
</gene>
<dbReference type="AlphaFoldDB" id="A0A6I6K6P8"/>
<dbReference type="NCBIfam" id="TIGR04183">
    <property type="entry name" value="Por_Secre_tail"/>
    <property type="match status" value="1"/>
</dbReference>
<keyword evidence="4" id="KW-1185">Reference proteome</keyword>
<dbReference type="PROSITE" id="PS50093">
    <property type="entry name" value="PKD"/>
    <property type="match status" value="1"/>
</dbReference>
<dbReference type="InterPro" id="IPR000601">
    <property type="entry name" value="PKD_dom"/>
</dbReference>
<evidence type="ECO:0000259" key="2">
    <source>
        <dbReference type="PROSITE" id="PS50093"/>
    </source>
</evidence>
<sequence length="519" mass="57755">MKKYIGNSKILILISFFTFLYFSAFSQPFRYTKTIFEEVDTLKEVEYASAEWLNNPISFLSVYNIHDGENITETRPLYMDIFMPKTDTLTKRPAIIFSHSGAFLIGSRYNDDMIAMCDSFARKGFVTATIDYRLGMGATVSRILGLIVSLSVDEENAYRAAYRSVQDSRAAIRFLKYNANEFGIDSSKIFMIGSSAGGIQTLSTLYINSESEIPEGVFASPSLGGLDMVGIEGSNSMPAAAVSLWGAVLDTKVIEDNNTPLLLIHGKDDEIVPFRKGIPLEGNIPENPIASFNMSETYGSFCVDTALNNRGVVHETYFVKGKNHEFYGVDTGEFPPEGPNEYWDTIQHKMTDFLFDQICPAVDFDYEINGRTLIASNKSTSDHSVFWDFGDGNTSTEVQTEHSYEMDGEYTVSLTVCNENLACDTTSKTINIITVHNSPDLKISDVTIYPTPALNKINVTGVPVPFDINIYNLTGQLQLSKTNISTRQVDITSLTPGIYITEIKNKNTSTVCKFTKQRP</sequence>
<dbReference type="SUPFAM" id="SSF49299">
    <property type="entry name" value="PKD domain"/>
    <property type="match status" value="1"/>
</dbReference>
<dbReference type="InterPro" id="IPR035986">
    <property type="entry name" value="PKD_dom_sf"/>
</dbReference>
<evidence type="ECO:0000313" key="4">
    <source>
        <dbReference type="Proteomes" id="UP000428260"/>
    </source>
</evidence>
<dbReference type="InterPro" id="IPR026444">
    <property type="entry name" value="Secre_tail"/>
</dbReference>
<reference evidence="3 4" key="1">
    <citation type="submission" date="2019-11" db="EMBL/GenBank/DDBJ databases">
        <authorList>
            <person name="Zheng R.K."/>
            <person name="Sun C.M."/>
        </authorList>
    </citation>
    <scope>NUCLEOTIDE SEQUENCE [LARGE SCALE GENOMIC DNA]</scope>
    <source>
        <strain evidence="3 4">WC007</strain>
    </source>
</reference>
<dbReference type="InterPro" id="IPR013783">
    <property type="entry name" value="Ig-like_fold"/>
</dbReference>
<organism evidence="3 4">
    <name type="scientific">Maribellus comscasis</name>
    <dbReference type="NCBI Taxonomy" id="2681766"/>
    <lineage>
        <taxon>Bacteria</taxon>
        <taxon>Pseudomonadati</taxon>
        <taxon>Bacteroidota</taxon>
        <taxon>Bacteroidia</taxon>
        <taxon>Marinilabiliales</taxon>
        <taxon>Prolixibacteraceae</taxon>
        <taxon>Maribellus</taxon>
    </lineage>
</organism>
<dbReference type="EMBL" id="CP046401">
    <property type="protein sequence ID" value="QGY47343.1"/>
    <property type="molecule type" value="Genomic_DNA"/>
</dbReference>
<feature type="domain" description="PKD" evidence="2">
    <location>
        <begin position="387"/>
        <end position="432"/>
    </location>
</feature>